<feature type="binding site" evidence="9">
    <location>
        <position position="93"/>
    </location>
    <ligand>
        <name>Mg(2+)</name>
        <dbReference type="ChEBI" id="CHEBI:18420"/>
    </ligand>
</feature>
<dbReference type="InterPro" id="IPR004536">
    <property type="entry name" value="SPS/SelD"/>
</dbReference>
<evidence type="ECO:0000259" key="10">
    <source>
        <dbReference type="Pfam" id="PF00586"/>
    </source>
</evidence>
<dbReference type="Gene3D" id="3.90.650.10">
    <property type="entry name" value="PurM-like C-terminal domain"/>
    <property type="match status" value="1"/>
</dbReference>
<dbReference type="InterPro" id="IPR036921">
    <property type="entry name" value="PurM-like_N_sf"/>
</dbReference>
<dbReference type="RefSeq" id="WP_343849856.1">
    <property type="nucleotide sequence ID" value="NZ_BAAAFI010000006.1"/>
</dbReference>
<keyword evidence="2 9" id="KW-0808">Transferase</keyword>
<evidence type="ECO:0000313" key="12">
    <source>
        <dbReference type="EMBL" id="GAA0878446.1"/>
    </source>
</evidence>
<keyword evidence="4 9" id="KW-0547">Nucleotide-binding</keyword>
<feature type="domain" description="PurM-like N-terminal" evidence="10">
    <location>
        <begin position="52"/>
        <end position="159"/>
    </location>
</feature>
<dbReference type="Pfam" id="PF02769">
    <property type="entry name" value="AIRS_C"/>
    <property type="match status" value="1"/>
</dbReference>
<comment type="subunit">
    <text evidence="9">Homodimer.</text>
</comment>
<dbReference type="Pfam" id="PF00586">
    <property type="entry name" value="AIRS"/>
    <property type="match status" value="1"/>
</dbReference>
<keyword evidence="13" id="KW-1185">Reference proteome</keyword>
<feature type="active site" evidence="9">
    <location>
        <position position="18"/>
    </location>
</feature>
<evidence type="ECO:0000256" key="9">
    <source>
        <dbReference type="HAMAP-Rule" id="MF_00625"/>
    </source>
</evidence>
<dbReference type="PIRSF" id="PIRSF036407">
    <property type="entry name" value="Selenphspht_syn"/>
    <property type="match status" value="1"/>
</dbReference>
<evidence type="ECO:0000259" key="11">
    <source>
        <dbReference type="Pfam" id="PF02769"/>
    </source>
</evidence>
<feature type="binding site" description="in other chain" evidence="9">
    <location>
        <begin position="50"/>
        <end position="52"/>
    </location>
    <ligand>
        <name>ATP</name>
        <dbReference type="ChEBI" id="CHEBI:30616"/>
        <note>ligand shared between dimeric partners</note>
    </ligand>
</feature>
<dbReference type="PANTHER" id="PTHR10256">
    <property type="entry name" value="SELENIDE, WATER DIKINASE"/>
    <property type="match status" value="1"/>
</dbReference>
<feature type="binding site" description="in other chain" evidence="9">
    <location>
        <position position="70"/>
    </location>
    <ligand>
        <name>ATP</name>
        <dbReference type="ChEBI" id="CHEBI:30616"/>
        <note>ligand shared between dimeric partners</note>
    </ligand>
</feature>
<keyword evidence="3 9" id="KW-0479">Metal-binding</keyword>
<dbReference type="CDD" id="cd02195">
    <property type="entry name" value="SelD"/>
    <property type="match status" value="1"/>
</dbReference>
<dbReference type="Proteomes" id="UP001500469">
    <property type="component" value="Unassembled WGS sequence"/>
</dbReference>
<feature type="binding site" evidence="9">
    <location>
        <position position="53"/>
    </location>
    <ligand>
        <name>Mg(2+)</name>
        <dbReference type="ChEBI" id="CHEBI:18420"/>
    </ligand>
</feature>
<evidence type="ECO:0000256" key="3">
    <source>
        <dbReference type="ARBA" id="ARBA00022723"/>
    </source>
</evidence>
<comment type="caution">
    <text evidence="12">The sequence shown here is derived from an EMBL/GenBank/DDBJ whole genome shotgun (WGS) entry which is preliminary data.</text>
</comment>
<dbReference type="EMBL" id="BAAAFI010000006">
    <property type="protein sequence ID" value="GAA0878446.1"/>
    <property type="molecule type" value="Genomic_DNA"/>
</dbReference>
<keyword evidence="8 9" id="KW-0711">Selenium</keyword>
<evidence type="ECO:0000256" key="6">
    <source>
        <dbReference type="ARBA" id="ARBA00022840"/>
    </source>
</evidence>
<evidence type="ECO:0000256" key="1">
    <source>
        <dbReference type="ARBA" id="ARBA00008026"/>
    </source>
</evidence>
<keyword evidence="6 9" id="KW-0067">ATP-binding</keyword>
<feature type="binding site" evidence="9">
    <location>
        <position position="229"/>
    </location>
    <ligand>
        <name>Mg(2+)</name>
        <dbReference type="ChEBI" id="CHEBI:18420"/>
    </ligand>
</feature>
<dbReference type="SUPFAM" id="SSF56042">
    <property type="entry name" value="PurM C-terminal domain-like"/>
    <property type="match status" value="1"/>
</dbReference>
<keyword evidence="7 9" id="KW-0460">Magnesium</keyword>
<dbReference type="InterPro" id="IPR016188">
    <property type="entry name" value="PurM-like_N"/>
</dbReference>
<evidence type="ECO:0000256" key="7">
    <source>
        <dbReference type="ARBA" id="ARBA00022842"/>
    </source>
</evidence>
<dbReference type="EC" id="2.7.9.3" evidence="9"/>
<organism evidence="12 13">
    <name type="scientific">Algoriphagus jejuensis</name>
    <dbReference type="NCBI Taxonomy" id="419934"/>
    <lineage>
        <taxon>Bacteria</taxon>
        <taxon>Pseudomonadati</taxon>
        <taxon>Bacteroidota</taxon>
        <taxon>Cytophagia</taxon>
        <taxon>Cytophagales</taxon>
        <taxon>Cyclobacteriaceae</taxon>
        <taxon>Algoriphagus</taxon>
    </lineage>
</organism>
<feature type="binding site" description="in other chain" evidence="9">
    <location>
        <position position="21"/>
    </location>
    <ligand>
        <name>ATP</name>
        <dbReference type="ChEBI" id="CHEBI:30616"/>
        <note>ligand shared between dimeric partners</note>
    </ligand>
</feature>
<evidence type="ECO:0000256" key="5">
    <source>
        <dbReference type="ARBA" id="ARBA00022777"/>
    </source>
</evidence>
<comment type="function">
    <text evidence="9">Synthesizes selenophosphate from selenide and ATP.</text>
</comment>
<reference evidence="12 13" key="1">
    <citation type="journal article" date="2019" name="Int. J. Syst. Evol. Microbiol.">
        <title>The Global Catalogue of Microorganisms (GCM) 10K type strain sequencing project: providing services to taxonomists for standard genome sequencing and annotation.</title>
        <authorList>
            <consortium name="The Broad Institute Genomics Platform"/>
            <consortium name="The Broad Institute Genome Sequencing Center for Infectious Disease"/>
            <person name="Wu L."/>
            <person name="Ma J."/>
        </authorList>
    </citation>
    <scope>NUCLEOTIDE SEQUENCE [LARGE SCALE GENOMIC DNA]</scope>
    <source>
        <strain evidence="12 13">JCM 16112</strain>
    </source>
</reference>
<name>A0ABN1MY90_9BACT</name>
<feature type="binding site" evidence="9">
    <location>
        <begin position="141"/>
        <end position="143"/>
    </location>
    <ligand>
        <name>ATP</name>
        <dbReference type="ChEBI" id="CHEBI:30616"/>
        <note>ligand shared between dimeric partners</note>
    </ligand>
</feature>
<comment type="similarity">
    <text evidence="1 9">Belongs to the selenophosphate synthase 1 family. Class I subfamily.</text>
</comment>
<dbReference type="HAMAP" id="MF_00625">
    <property type="entry name" value="SelD"/>
    <property type="match status" value="1"/>
</dbReference>
<feature type="domain" description="PurM-like C-terminal" evidence="11">
    <location>
        <begin position="171"/>
        <end position="346"/>
    </location>
</feature>
<keyword evidence="5 9" id="KW-0418">Kinase</keyword>
<gene>
    <name evidence="9 12" type="primary">selD</name>
    <name evidence="12" type="ORF">GCM10009119_14140</name>
</gene>
<evidence type="ECO:0000313" key="13">
    <source>
        <dbReference type="Proteomes" id="UP001500469"/>
    </source>
</evidence>
<dbReference type="Gene3D" id="3.30.1330.10">
    <property type="entry name" value="PurM-like, N-terminal domain"/>
    <property type="match status" value="1"/>
</dbReference>
<feature type="site" description="Important for catalytic activity" evidence="9">
    <location>
        <position position="21"/>
    </location>
</feature>
<dbReference type="NCBIfam" id="NF002098">
    <property type="entry name" value="PRK00943.1"/>
    <property type="match status" value="1"/>
</dbReference>
<comment type="cofactor">
    <cofactor evidence="9">
        <name>Mg(2+)</name>
        <dbReference type="ChEBI" id="CHEBI:18420"/>
    </cofactor>
    <text evidence="9">Binds 1 Mg(2+) ion per monomer.</text>
</comment>
<evidence type="ECO:0000256" key="8">
    <source>
        <dbReference type="ARBA" id="ARBA00023266"/>
    </source>
</evidence>
<evidence type="ECO:0000256" key="4">
    <source>
        <dbReference type="ARBA" id="ARBA00022741"/>
    </source>
</evidence>
<dbReference type="InterPro" id="IPR036676">
    <property type="entry name" value="PurM-like_C_sf"/>
</dbReference>
<sequence>MTTNLPTRLTEWSEGSGCGCKIAPAILDQILNASGSFSQKDPRLLVGNSTKDDAAIYQVSDDLAVINTVDFFTPIVDDPFDFGRIAAANAISDVYAMGGKPVFANAILSWPVEKLAPELAAKVLEGAKSICKTAGIELAGGHSIAAKDPIFGLSVNGIINPRKIKTNGGSQSGDLLFLTKPLGIGVLATALKRQKIQEQDYLNLVDTACRLNAIGTVLGNHEEVHAMTDVTGFGLLGHLIEMADGAGLSAQLEIDKLPLIEGIQEYINQFIFPDNTYRNWNGYSAKSKGVVGMDLVKLCDPQTSGGLLISVAPENKAWFAETMNLHNQVIWEIGRFVDKGDFVVEVV</sequence>
<evidence type="ECO:0000256" key="2">
    <source>
        <dbReference type="ARBA" id="ARBA00022679"/>
    </source>
</evidence>
<dbReference type="PANTHER" id="PTHR10256:SF0">
    <property type="entry name" value="INACTIVE SELENIDE, WATER DIKINASE-LIKE PROTEIN-RELATED"/>
    <property type="match status" value="1"/>
</dbReference>
<accession>A0ABN1MY90</accession>
<dbReference type="InterPro" id="IPR010918">
    <property type="entry name" value="PurM-like_C_dom"/>
</dbReference>
<dbReference type="InterPro" id="IPR023061">
    <property type="entry name" value="SelD_I"/>
</dbReference>
<protein>
    <recommendedName>
        <fullName evidence="9">Selenide, water dikinase</fullName>
        <ecNumber evidence="9">2.7.9.3</ecNumber>
    </recommendedName>
    <alternativeName>
        <fullName evidence="9">Selenium donor protein</fullName>
    </alternativeName>
    <alternativeName>
        <fullName evidence="9">Selenophosphate synthase</fullName>
    </alternativeName>
</protein>
<feature type="binding site" description="in other chain" evidence="9">
    <location>
        <position position="93"/>
    </location>
    <ligand>
        <name>ATP</name>
        <dbReference type="ChEBI" id="CHEBI:30616"/>
        <note>ligand shared between dimeric partners</note>
    </ligand>
</feature>
<comment type="catalytic activity">
    <reaction evidence="9">
        <text>hydrogenselenide + ATP + H2O = selenophosphate + AMP + phosphate + 2 H(+)</text>
        <dbReference type="Rhea" id="RHEA:18737"/>
        <dbReference type="ChEBI" id="CHEBI:15377"/>
        <dbReference type="ChEBI" id="CHEBI:15378"/>
        <dbReference type="ChEBI" id="CHEBI:16144"/>
        <dbReference type="ChEBI" id="CHEBI:29317"/>
        <dbReference type="ChEBI" id="CHEBI:30616"/>
        <dbReference type="ChEBI" id="CHEBI:43474"/>
        <dbReference type="ChEBI" id="CHEBI:456215"/>
        <dbReference type="EC" id="2.7.9.3"/>
    </reaction>
</comment>
<proteinExistence type="inferred from homology"/>
<dbReference type="SUPFAM" id="SSF55326">
    <property type="entry name" value="PurM N-terminal domain-like"/>
    <property type="match status" value="1"/>
</dbReference>
<dbReference type="NCBIfam" id="TIGR00476">
    <property type="entry name" value="selD"/>
    <property type="match status" value="1"/>
</dbReference>